<accession>A0AA96V2F9</accession>
<keyword evidence="2" id="KW-1185">Reference proteome</keyword>
<protein>
    <submittedName>
        <fullName evidence="1">Uncharacterized protein</fullName>
    </submittedName>
</protein>
<dbReference type="EMBL" id="CP131059">
    <property type="protein sequence ID" value="WNY23868.1"/>
    <property type="molecule type" value="Genomic_DNA"/>
</dbReference>
<evidence type="ECO:0000313" key="1">
    <source>
        <dbReference type="EMBL" id="WNY23868.1"/>
    </source>
</evidence>
<name>A0AA96V2F9_9EURY</name>
<dbReference type="AlphaFoldDB" id="A0AA96V2F9"/>
<gene>
    <name evidence="1" type="ORF">MmiHf6_11910</name>
</gene>
<sequence length="315" mass="34849">MNIKYLLGSFLVLLIAVSAITPALAVSNAQNSSNDVKFVKFKIMDDAQWENMTDEEKEAFDTRFEIIEENGGIRVTMARSDVDESDAEFKIRIEKHKPVDMNLLEAMSAEERESYVLTGYKEQLDIEVEAGNLTQAEADEMYEAYKANPMAAACIIGSGIRMTALTAEELESLKDMTDDEKEAFFSEHLKTVLDEAVASGKMTQAEADEILENGISAHDGVMVQGNGTSFSIKMMAPLSEEEIETLQEMTSDEKQEFFLSQIKSSLDADVAAGRITQDEADEIYAHHESGSAGYTKGDRSHKTVSFKINEAITAE</sequence>
<organism evidence="1 2">
    <name type="scientific">Methanimicrococcus hongohii</name>
    <dbReference type="NCBI Taxonomy" id="3028295"/>
    <lineage>
        <taxon>Archaea</taxon>
        <taxon>Methanobacteriati</taxon>
        <taxon>Methanobacteriota</taxon>
        <taxon>Stenosarchaea group</taxon>
        <taxon>Methanomicrobia</taxon>
        <taxon>Methanosarcinales</taxon>
        <taxon>Methanosarcinaceae</taxon>
        <taxon>Methanimicrococcus</taxon>
    </lineage>
</organism>
<evidence type="ECO:0000313" key="2">
    <source>
        <dbReference type="Proteomes" id="UP001302978"/>
    </source>
</evidence>
<proteinExistence type="predicted"/>
<dbReference type="KEGG" id="mehf:MmiHf6_11910"/>
<reference evidence="1 2" key="1">
    <citation type="submission" date="2023-07" db="EMBL/GenBank/DDBJ databases">
        <title>Closed genoem sequence of Methanomicrococcus sp. Hf6.</title>
        <authorList>
            <person name="Poehlein A."/>
            <person name="Protasov E."/>
            <person name="Platt K."/>
            <person name="Reeh H."/>
            <person name="Daniel R."/>
            <person name="Brune A."/>
        </authorList>
    </citation>
    <scope>NUCLEOTIDE SEQUENCE [LARGE SCALE GENOMIC DNA]</scope>
    <source>
        <strain evidence="1 2">Hf6</strain>
    </source>
</reference>
<dbReference type="Proteomes" id="UP001302978">
    <property type="component" value="Chromosome"/>
</dbReference>